<dbReference type="SUPFAM" id="SSF49899">
    <property type="entry name" value="Concanavalin A-like lectins/glucanases"/>
    <property type="match status" value="1"/>
</dbReference>
<reference evidence="4" key="1">
    <citation type="submission" date="2014-12" db="EMBL/GenBank/DDBJ databases">
        <title>Insight into the proteome of Arion vulgaris.</title>
        <authorList>
            <person name="Aradska J."/>
            <person name="Bulat T."/>
            <person name="Smidak R."/>
            <person name="Sarate P."/>
            <person name="Gangsoo J."/>
            <person name="Sialana F."/>
            <person name="Bilban M."/>
            <person name="Lubec G."/>
        </authorList>
    </citation>
    <scope>NUCLEOTIDE SEQUENCE</scope>
    <source>
        <tissue evidence="4">Skin</tissue>
    </source>
</reference>
<evidence type="ECO:0000256" key="2">
    <source>
        <dbReference type="SAM" id="SignalP"/>
    </source>
</evidence>
<dbReference type="Gene3D" id="2.60.120.200">
    <property type="match status" value="1"/>
</dbReference>
<name>A0A0B7AGG2_9EUPU</name>
<dbReference type="PROSITE" id="PS50025">
    <property type="entry name" value="LAM_G_DOMAIN"/>
    <property type="match status" value="1"/>
</dbReference>
<feature type="chain" id="PRO_5002112840" description="Laminin G domain-containing protein" evidence="2">
    <location>
        <begin position="22"/>
        <end position="220"/>
    </location>
</feature>
<keyword evidence="2" id="KW-0732">Signal</keyword>
<dbReference type="Pfam" id="PF02210">
    <property type="entry name" value="Laminin_G_2"/>
    <property type="match status" value="1"/>
</dbReference>
<evidence type="ECO:0000256" key="1">
    <source>
        <dbReference type="PROSITE-ProRule" id="PRU00122"/>
    </source>
</evidence>
<dbReference type="EMBL" id="HACG01032271">
    <property type="protein sequence ID" value="CEK79136.1"/>
    <property type="molecule type" value="Transcribed_RNA"/>
</dbReference>
<gene>
    <name evidence="4" type="primary">ORF113813</name>
</gene>
<dbReference type="CDD" id="cd00110">
    <property type="entry name" value="LamG"/>
    <property type="match status" value="1"/>
</dbReference>
<proteinExistence type="predicted"/>
<organism evidence="4">
    <name type="scientific">Arion vulgaris</name>
    <dbReference type="NCBI Taxonomy" id="1028688"/>
    <lineage>
        <taxon>Eukaryota</taxon>
        <taxon>Metazoa</taxon>
        <taxon>Spiralia</taxon>
        <taxon>Lophotrochozoa</taxon>
        <taxon>Mollusca</taxon>
        <taxon>Gastropoda</taxon>
        <taxon>Heterobranchia</taxon>
        <taxon>Euthyneura</taxon>
        <taxon>Panpulmonata</taxon>
        <taxon>Eupulmonata</taxon>
        <taxon>Stylommatophora</taxon>
        <taxon>Helicina</taxon>
        <taxon>Arionoidea</taxon>
        <taxon>Arionidae</taxon>
        <taxon>Arion</taxon>
    </lineage>
</organism>
<feature type="signal peptide" evidence="2">
    <location>
        <begin position="1"/>
        <end position="21"/>
    </location>
</feature>
<sequence length="220" mass="25365">MDLLFSVVFLCLLAVLTDGQARNEGPCFDFHGNSYLHFNPNIFDNNDNIHFSLQFKTTLENGIILYSRGLQGDDEALYIRNGKLRYHLFNTSPTGVEGYYGAYMEGDETVNIDDWIKVDIYRHWSYVEPPQRRPKRKTGFEVEIGGDIYRHIDHLDRRDISLQPTIYLGGFRESLSETVFNFTGQIKDVYEEKNRVMFENPSGNFLSRVSLSCIGNIAPV</sequence>
<dbReference type="AlphaFoldDB" id="A0A0B7AGG2"/>
<feature type="domain" description="Laminin G" evidence="3">
    <location>
        <begin position="25"/>
        <end position="213"/>
    </location>
</feature>
<comment type="caution">
    <text evidence="1">Lacks conserved residue(s) required for the propagation of feature annotation.</text>
</comment>
<protein>
    <recommendedName>
        <fullName evidence="3">Laminin G domain-containing protein</fullName>
    </recommendedName>
</protein>
<dbReference type="InterPro" id="IPR001791">
    <property type="entry name" value="Laminin_G"/>
</dbReference>
<evidence type="ECO:0000313" key="4">
    <source>
        <dbReference type="EMBL" id="CEK79136.1"/>
    </source>
</evidence>
<evidence type="ECO:0000259" key="3">
    <source>
        <dbReference type="PROSITE" id="PS50025"/>
    </source>
</evidence>
<dbReference type="InterPro" id="IPR013320">
    <property type="entry name" value="ConA-like_dom_sf"/>
</dbReference>
<accession>A0A0B7AGG2</accession>